<name>A0A7S4JT87_9STRA</name>
<dbReference type="SUPFAM" id="SSF52025">
    <property type="entry name" value="PA domain"/>
    <property type="match status" value="1"/>
</dbReference>
<evidence type="ECO:0000256" key="7">
    <source>
        <dbReference type="ARBA" id="ARBA00022989"/>
    </source>
</evidence>
<keyword evidence="8" id="KW-0472">Membrane</keyword>
<comment type="subcellular location">
    <subcellularLocation>
        <location evidence="10">Endomembrane system</location>
        <topology evidence="10">Single-pass membrane protein</topology>
    </subcellularLocation>
    <subcellularLocation>
        <location evidence="1">Membrane</location>
        <topology evidence="1">Single-pass type I membrane protein</topology>
    </subcellularLocation>
</comment>
<dbReference type="PANTHER" id="PTHR22702">
    <property type="entry name" value="PROTEASE-ASSOCIATED DOMAIN-CONTAINING PROTEIN"/>
    <property type="match status" value="1"/>
</dbReference>
<protein>
    <recommendedName>
        <fullName evidence="14">PA domain-containing protein</fullName>
    </recommendedName>
</protein>
<evidence type="ECO:0000259" key="11">
    <source>
        <dbReference type="Pfam" id="PF02225"/>
    </source>
</evidence>
<dbReference type="EMBL" id="HBKQ01048317">
    <property type="protein sequence ID" value="CAE2273275.1"/>
    <property type="molecule type" value="Transcribed_RNA"/>
</dbReference>
<keyword evidence="6" id="KW-0106">Calcium</keyword>
<evidence type="ECO:0008006" key="14">
    <source>
        <dbReference type="Google" id="ProtNLM"/>
    </source>
</evidence>
<evidence type="ECO:0000256" key="10">
    <source>
        <dbReference type="ARBA" id="ARBA00037847"/>
    </source>
</evidence>
<proteinExistence type="predicted"/>
<dbReference type="InterPro" id="IPR056858">
    <property type="entry name" value="VSR_TRX"/>
</dbReference>
<keyword evidence="5" id="KW-0677">Repeat</keyword>
<gene>
    <name evidence="13" type="ORF">OAUR00152_LOCUS33357</name>
</gene>
<dbReference type="InterPro" id="IPR046450">
    <property type="entry name" value="PA_dom_sf"/>
</dbReference>
<dbReference type="GO" id="GO:0016020">
    <property type="term" value="C:membrane"/>
    <property type="evidence" value="ECO:0007669"/>
    <property type="project" value="UniProtKB-SubCell"/>
</dbReference>
<dbReference type="Gene3D" id="3.40.30.10">
    <property type="entry name" value="Glutaredoxin"/>
    <property type="match status" value="1"/>
</dbReference>
<evidence type="ECO:0000313" key="13">
    <source>
        <dbReference type="EMBL" id="CAE2273275.1"/>
    </source>
</evidence>
<evidence type="ECO:0000256" key="6">
    <source>
        <dbReference type="ARBA" id="ARBA00022837"/>
    </source>
</evidence>
<dbReference type="InterPro" id="IPR003137">
    <property type="entry name" value="PA_domain"/>
</dbReference>
<feature type="domain" description="PA" evidence="11">
    <location>
        <begin position="54"/>
        <end position="141"/>
    </location>
</feature>
<dbReference type="GO" id="GO:0012505">
    <property type="term" value="C:endomembrane system"/>
    <property type="evidence" value="ECO:0007669"/>
    <property type="project" value="UniProtKB-SubCell"/>
</dbReference>
<reference evidence="13" key="1">
    <citation type="submission" date="2021-01" db="EMBL/GenBank/DDBJ databases">
        <authorList>
            <person name="Corre E."/>
            <person name="Pelletier E."/>
            <person name="Niang G."/>
            <person name="Scheremetjew M."/>
            <person name="Finn R."/>
            <person name="Kale V."/>
            <person name="Holt S."/>
            <person name="Cochrane G."/>
            <person name="Meng A."/>
            <person name="Brown T."/>
            <person name="Cohen L."/>
        </authorList>
    </citation>
    <scope>NUCLEOTIDE SEQUENCE</scope>
    <source>
        <strain evidence="13">Isolate 1302-5</strain>
    </source>
</reference>
<feature type="domain" description="Vacuolar sorting receptor thioredoxin-like" evidence="12">
    <location>
        <begin position="168"/>
        <end position="371"/>
    </location>
</feature>
<evidence type="ECO:0000256" key="1">
    <source>
        <dbReference type="ARBA" id="ARBA00004479"/>
    </source>
</evidence>
<evidence type="ECO:0000256" key="5">
    <source>
        <dbReference type="ARBA" id="ARBA00022737"/>
    </source>
</evidence>
<evidence type="ECO:0000256" key="3">
    <source>
        <dbReference type="ARBA" id="ARBA00022692"/>
    </source>
</evidence>
<dbReference type="AlphaFoldDB" id="A0A7S4JT87"/>
<dbReference type="PANTHER" id="PTHR22702:SF1">
    <property type="entry name" value="PROTEASE-ASSOCIATED DOMAIN-CONTAINING PROTEIN 1"/>
    <property type="match status" value="1"/>
</dbReference>
<evidence type="ECO:0000259" key="12">
    <source>
        <dbReference type="Pfam" id="PF25011"/>
    </source>
</evidence>
<evidence type="ECO:0000256" key="4">
    <source>
        <dbReference type="ARBA" id="ARBA00022729"/>
    </source>
</evidence>
<keyword evidence="4" id="KW-0732">Signal</keyword>
<evidence type="ECO:0000256" key="9">
    <source>
        <dbReference type="ARBA" id="ARBA00023180"/>
    </source>
</evidence>
<evidence type="ECO:0000256" key="2">
    <source>
        <dbReference type="ARBA" id="ARBA00022536"/>
    </source>
</evidence>
<sequence length="492" mass="53769">MTKMGGYDHRVAQFGVPPYGGSLHQNVYYADSDLCDVNVDTRKGYPTRAKDKDGQMLPWPSSFILMVDRGGCNFVRKVRNAQHSGAAGVLIADNTCLCSAGNACYSDPGISCETREPPMADDGSGSDISIPSFFMFKQDADPIKAELMANHVVRVEMAWSLPNPDARVEYDVWTTPTDSVARNFMKQWKAAVVALDGRVYFTPHMYIYDGIKSSCLGANGENQCYNLCTNNGRYCAADPDSNLDQGISGADVVGESLRRACIWKLYGEMDGVGEAWWDYLNEFMFRCDTQEYFTNLDCIRDAMAQSGIDSGKIDDCMSDSGGIEDDTPNYILEDELTAKDSRGVVIVPSAFVNGVAIRGALEFDVVFTEICASYLAGVEPDICSLCAACPDGHKYECVVDGYCHLWHHHSTNEIRNATLALTEPPTMSSFTTVKPAASSGTENVTADELRHSEFPTAAPAATTATYRSASANMKSSGYVLFTITMWSCALTF</sequence>
<keyword evidence="2" id="KW-0245">EGF-like domain</keyword>
<dbReference type="Pfam" id="PF02225">
    <property type="entry name" value="PA"/>
    <property type="match status" value="1"/>
</dbReference>
<accession>A0A7S4JT87</accession>
<keyword evidence="9" id="KW-0325">Glycoprotein</keyword>
<keyword evidence="3" id="KW-0812">Transmembrane</keyword>
<organism evidence="13">
    <name type="scientific">Odontella aurita</name>
    <dbReference type="NCBI Taxonomy" id="265563"/>
    <lineage>
        <taxon>Eukaryota</taxon>
        <taxon>Sar</taxon>
        <taxon>Stramenopiles</taxon>
        <taxon>Ochrophyta</taxon>
        <taxon>Bacillariophyta</taxon>
        <taxon>Mediophyceae</taxon>
        <taxon>Biddulphiophycidae</taxon>
        <taxon>Eupodiscales</taxon>
        <taxon>Odontellaceae</taxon>
        <taxon>Odontella</taxon>
    </lineage>
</organism>
<evidence type="ECO:0000256" key="8">
    <source>
        <dbReference type="ARBA" id="ARBA00023136"/>
    </source>
</evidence>
<keyword evidence="7" id="KW-1133">Transmembrane helix</keyword>
<dbReference type="Pfam" id="PF25011">
    <property type="entry name" value="VSR_TRX"/>
    <property type="match status" value="1"/>
</dbReference>
<dbReference type="Gene3D" id="3.50.30.30">
    <property type="match status" value="1"/>
</dbReference>